<evidence type="ECO:0000313" key="2">
    <source>
        <dbReference type="EMBL" id="KAI6295575.1"/>
    </source>
</evidence>
<protein>
    <submittedName>
        <fullName evidence="2">Dynamin- protein 4C</fullName>
    </submittedName>
</protein>
<dbReference type="EMBL" id="JABSND010000158">
    <property type="protein sequence ID" value="KAI6295575.1"/>
    <property type="molecule type" value="Genomic_DNA"/>
</dbReference>
<dbReference type="InterPro" id="IPR045063">
    <property type="entry name" value="Dynamin_N"/>
</dbReference>
<accession>A0ABQ8NE55</accession>
<feature type="domain" description="Dynamin N-terminal" evidence="1">
    <location>
        <begin position="34"/>
        <end position="67"/>
    </location>
</feature>
<dbReference type="PRINTS" id="PR00195">
    <property type="entry name" value="DYNAMIN"/>
</dbReference>
<dbReference type="Proteomes" id="UP001059893">
    <property type="component" value="Unassembled WGS sequence"/>
</dbReference>
<dbReference type="PANTHER" id="PTHR11566:SF21">
    <property type="entry name" value="DYNAMIN RELATED PROTEIN 1, ISOFORM A"/>
    <property type="match status" value="1"/>
</dbReference>
<evidence type="ECO:0000259" key="1">
    <source>
        <dbReference type="Pfam" id="PF00350"/>
    </source>
</evidence>
<dbReference type="InterPro" id="IPR022812">
    <property type="entry name" value="Dynamin"/>
</dbReference>
<sequence>MGTGLLATNGNSATLIKVDRLRELIGTRIFLPQLVVVGDQSSGKSSVLESITGFAFPRAAELCTRYAT</sequence>
<comment type="caution">
    <text evidence="2">The sequence shown here is derived from an EMBL/GenBank/DDBJ whole genome shotgun (WGS) entry which is preliminary data.</text>
</comment>
<name>A0ABQ8NE55_PYRGI</name>
<dbReference type="Pfam" id="PF00350">
    <property type="entry name" value="Dynamin_N"/>
    <property type="match status" value="1"/>
</dbReference>
<dbReference type="InterPro" id="IPR027417">
    <property type="entry name" value="P-loop_NTPase"/>
</dbReference>
<proteinExistence type="predicted"/>
<organism evidence="2 3">
    <name type="scientific">Pyricularia grisea</name>
    <name type="common">Crabgrass-specific blast fungus</name>
    <name type="synonym">Magnaporthe grisea</name>
    <dbReference type="NCBI Taxonomy" id="148305"/>
    <lineage>
        <taxon>Eukaryota</taxon>
        <taxon>Fungi</taxon>
        <taxon>Dikarya</taxon>
        <taxon>Ascomycota</taxon>
        <taxon>Pezizomycotina</taxon>
        <taxon>Sordariomycetes</taxon>
        <taxon>Sordariomycetidae</taxon>
        <taxon>Magnaporthales</taxon>
        <taxon>Pyriculariaceae</taxon>
        <taxon>Pyricularia</taxon>
    </lineage>
</organism>
<gene>
    <name evidence="2" type="primary">DRP4C</name>
    <name evidence="2" type="ORF">MCOR33_007545</name>
</gene>
<dbReference type="SUPFAM" id="SSF52540">
    <property type="entry name" value="P-loop containing nucleoside triphosphate hydrolases"/>
    <property type="match status" value="1"/>
</dbReference>
<dbReference type="PANTHER" id="PTHR11566">
    <property type="entry name" value="DYNAMIN"/>
    <property type="match status" value="1"/>
</dbReference>
<evidence type="ECO:0000313" key="3">
    <source>
        <dbReference type="Proteomes" id="UP001059893"/>
    </source>
</evidence>
<keyword evidence="3" id="KW-1185">Reference proteome</keyword>
<reference evidence="2" key="1">
    <citation type="submission" date="2021-01" db="EMBL/GenBank/DDBJ databases">
        <title>Deciphering the adaptive evolutionary patterns associated with biogeogrpahic diversity in the finger millet blast pathogen Magnaporthe oryzae in Eastern Africa.</title>
        <authorList>
            <person name="Onyema G."/>
            <person name="Shittu T.A."/>
            <person name="Dodsworth S."/>
            <person name="Devilliers S."/>
            <person name="Muthumeenakshi S."/>
            <person name="Sreenivasaprasad S."/>
        </authorList>
    </citation>
    <scope>NUCLEOTIDE SEQUENCE</scope>
    <source>
        <strain evidence="2">D15/s37</strain>
    </source>
</reference>
<dbReference type="Gene3D" id="3.40.50.300">
    <property type="entry name" value="P-loop containing nucleotide triphosphate hydrolases"/>
    <property type="match status" value="1"/>
</dbReference>